<evidence type="ECO:0000313" key="4">
    <source>
        <dbReference type="Proteomes" id="UP001190700"/>
    </source>
</evidence>
<accession>A0AAE0LJW4</accession>
<evidence type="ECO:0000313" key="3">
    <source>
        <dbReference type="EMBL" id="KAK3287837.1"/>
    </source>
</evidence>
<feature type="region of interest" description="Disordered" evidence="1">
    <location>
        <begin position="597"/>
        <end position="622"/>
    </location>
</feature>
<keyword evidence="2" id="KW-1133">Transmembrane helix</keyword>
<name>A0AAE0LJW4_9CHLO</name>
<keyword evidence="4" id="KW-1185">Reference proteome</keyword>
<comment type="caution">
    <text evidence="3">The sequence shown here is derived from an EMBL/GenBank/DDBJ whole genome shotgun (WGS) entry which is preliminary data.</text>
</comment>
<feature type="region of interest" description="Disordered" evidence="1">
    <location>
        <begin position="639"/>
        <end position="672"/>
    </location>
</feature>
<evidence type="ECO:0000256" key="1">
    <source>
        <dbReference type="SAM" id="MobiDB-lite"/>
    </source>
</evidence>
<feature type="compositionally biased region" description="Basic and acidic residues" evidence="1">
    <location>
        <begin position="639"/>
        <end position="652"/>
    </location>
</feature>
<evidence type="ECO:0000256" key="2">
    <source>
        <dbReference type="SAM" id="Phobius"/>
    </source>
</evidence>
<feature type="region of interest" description="Disordered" evidence="1">
    <location>
        <begin position="376"/>
        <end position="408"/>
    </location>
</feature>
<dbReference type="AlphaFoldDB" id="A0AAE0LJW4"/>
<reference evidence="3 4" key="1">
    <citation type="journal article" date="2015" name="Genome Biol. Evol.">
        <title>Comparative Genomics of a Bacterivorous Green Alga Reveals Evolutionary Causalities and Consequences of Phago-Mixotrophic Mode of Nutrition.</title>
        <authorList>
            <person name="Burns J.A."/>
            <person name="Paasch A."/>
            <person name="Narechania A."/>
            <person name="Kim E."/>
        </authorList>
    </citation>
    <scope>NUCLEOTIDE SEQUENCE [LARGE SCALE GENOMIC DNA]</scope>
    <source>
        <strain evidence="3 4">PLY_AMNH</strain>
    </source>
</reference>
<keyword evidence="2" id="KW-0472">Membrane</keyword>
<proteinExistence type="predicted"/>
<evidence type="ECO:0008006" key="5">
    <source>
        <dbReference type="Google" id="ProtNLM"/>
    </source>
</evidence>
<feature type="compositionally biased region" description="Low complexity" evidence="1">
    <location>
        <begin position="613"/>
        <end position="622"/>
    </location>
</feature>
<gene>
    <name evidence="3" type="ORF">CYMTET_4673</name>
</gene>
<dbReference type="EMBL" id="LGRX02000689">
    <property type="protein sequence ID" value="KAK3287837.1"/>
    <property type="molecule type" value="Genomic_DNA"/>
</dbReference>
<organism evidence="3 4">
    <name type="scientific">Cymbomonas tetramitiformis</name>
    <dbReference type="NCBI Taxonomy" id="36881"/>
    <lineage>
        <taxon>Eukaryota</taxon>
        <taxon>Viridiplantae</taxon>
        <taxon>Chlorophyta</taxon>
        <taxon>Pyramimonadophyceae</taxon>
        <taxon>Pyramimonadales</taxon>
        <taxon>Pyramimonadaceae</taxon>
        <taxon>Cymbomonas</taxon>
    </lineage>
</organism>
<protein>
    <recommendedName>
        <fullName evidence="5">Transmembrane protein</fullName>
    </recommendedName>
</protein>
<dbReference type="Proteomes" id="UP001190700">
    <property type="component" value="Unassembled WGS sequence"/>
</dbReference>
<feature type="transmembrane region" description="Helical" evidence="2">
    <location>
        <begin position="546"/>
        <end position="567"/>
    </location>
</feature>
<feature type="compositionally biased region" description="Pro residues" evidence="1">
    <location>
        <begin position="384"/>
        <end position="406"/>
    </location>
</feature>
<sequence>MHEDLLSVTFWLKVDTYQPLQGVTPIYVMDARYGDPEGLFSTSTSGLLWERLFVDGVSMEVSFESLPIGVWTHLHFEAHHAFSDDLNFMSHVVEGDVDYHVGNLKGLLAEVYLWDRWVLNYELAQMLLGFDYQMLPLQGLVAVYALEEGEGKRAYDVKLPTEELRLEHYGKLLNAPLCGSAYYFFSLYSRLPPPPPLPPLPPLPQGKYAVSFDGSDDYLTLPAISGGVTGLTCWLWIASVQPNDEWFLLDTRLSSEEGLFLTGQAAQGLSSVYVDAVEDPSARLEDAARDTWLYVHLEARGNWTTTATMMASLLNAADVEFPLYSMAGRLGDVALWGRPLAKYEVQVQQEGINYLDAQQPAGLLAYFTRGDSPVAIPDQLYSDKPPPPSPPSPRPPPGLPSPPPQAPGEVFATAVEARLRFSQADVNAELPPWFDNEIQLVYVDLADGSVTEQATTIVSKEAGSMVVSTETIFVNGKDAQGFVDELACCGAAAFAVNARLSGYGPVEVLAVRAVGHNAPLPPSLPVSPPPAAGAVGGSDPVEEQGWFWAVVICFVTILMVSLVLYVYKLGLLAHEARERDKSLARVAPISDDYPLLGLPSTDYTEPPPGQSESTKSITVSTVGSGTTTASLAHEAIFVDPEKINGPGDEKPSGNDVASSKHVRTVEWVSAAT</sequence>
<keyword evidence="2" id="KW-0812">Transmembrane</keyword>